<comment type="caution">
    <text evidence="4">The sequence shown here is derived from an EMBL/GenBank/DDBJ whole genome shotgun (WGS) entry which is preliminary data.</text>
</comment>
<keyword evidence="1" id="KW-0175">Coiled coil</keyword>
<keyword evidence="3" id="KW-0812">Transmembrane</keyword>
<feature type="coiled-coil region" evidence="1">
    <location>
        <begin position="50"/>
        <end position="91"/>
    </location>
</feature>
<keyword evidence="3" id="KW-1133">Transmembrane helix</keyword>
<dbReference type="InterPro" id="IPR018392">
    <property type="entry name" value="LysM"/>
</dbReference>
<gene>
    <name evidence="4" type="ORF">A2227_03060</name>
</gene>
<proteinExistence type="predicted"/>
<dbReference type="AlphaFoldDB" id="A0A1F5SHT8"/>
<reference evidence="4 5" key="1">
    <citation type="journal article" date="2016" name="Nat. Commun.">
        <title>Thousands of microbial genomes shed light on interconnected biogeochemical processes in an aquifer system.</title>
        <authorList>
            <person name="Anantharaman K."/>
            <person name="Brown C.T."/>
            <person name="Hug L.A."/>
            <person name="Sharon I."/>
            <person name="Castelle C.J."/>
            <person name="Probst A.J."/>
            <person name="Thomas B.C."/>
            <person name="Singh A."/>
            <person name="Wilkins M.J."/>
            <person name="Karaoz U."/>
            <person name="Brodie E.L."/>
            <person name="Williams K.H."/>
            <person name="Hubbard S.S."/>
            <person name="Banfield J.F."/>
        </authorList>
    </citation>
    <scope>NUCLEOTIDE SEQUENCE [LARGE SCALE GENOMIC DNA]</scope>
</reference>
<dbReference type="CDD" id="cd00118">
    <property type="entry name" value="LysM"/>
    <property type="match status" value="1"/>
</dbReference>
<evidence type="ECO:0000256" key="2">
    <source>
        <dbReference type="SAM" id="MobiDB-lite"/>
    </source>
</evidence>
<organism evidence="4 5">
    <name type="scientific">Candidatus Falkowbacteria bacterium RIFOXYA2_FULL_47_19</name>
    <dbReference type="NCBI Taxonomy" id="1797994"/>
    <lineage>
        <taxon>Bacteria</taxon>
        <taxon>Candidatus Falkowiibacteriota</taxon>
    </lineage>
</organism>
<dbReference type="InterPro" id="IPR036779">
    <property type="entry name" value="LysM_dom_sf"/>
</dbReference>
<protein>
    <submittedName>
        <fullName evidence="4">Uncharacterized protein</fullName>
    </submittedName>
</protein>
<feature type="region of interest" description="Disordered" evidence="2">
    <location>
        <begin position="100"/>
        <end position="121"/>
    </location>
</feature>
<evidence type="ECO:0000256" key="3">
    <source>
        <dbReference type="SAM" id="Phobius"/>
    </source>
</evidence>
<evidence type="ECO:0000256" key="1">
    <source>
        <dbReference type="SAM" id="Coils"/>
    </source>
</evidence>
<evidence type="ECO:0000313" key="5">
    <source>
        <dbReference type="Proteomes" id="UP000178367"/>
    </source>
</evidence>
<dbReference type="EMBL" id="MFGB01000016">
    <property type="protein sequence ID" value="OGF26239.1"/>
    <property type="molecule type" value="Genomic_DNA"/>
</dbReference>
<accession>A0A1F5SHT8</accession>
<evidence type="ECO:0000313" key="4">
    <source>
        <dbReference type="EMBL" id="OGF26239.1"/>
    </source>
</evidence>
<keyword evidence="3" id="KW-0472">Membrane</keyword>
<dbReference type="Gene3D" id="3.10.350.10">
    <property type="entry name" value="LysM domain"/>
    <property type="match status" value="1"/>
</dbReference>
<dbReference type="Proteomes" id="UP000178367">
    <property type="component" value="Unassembled WGS sequence"/>
</dbReference>
<dbReference type="STRING" id="1797994.A2227_03060"/>
<name>A0A1F5SHT8_9BACT</name>
<sequence>MILLSSDWNLRILKNKQGKRKGTRMKAVTIFMCIALLVLGVFTRIMFNELDQMNKTLDGIKIEVEQMKKDLSELRMLAAETKKMADELRMESLELKKTLEPNKAAETGRKNNDEDLIGSLRPGESVRLSDDSLAYKVKSGDCLSRLTERFTGCGRRPCWEKEWHRLRTDNPDFTDPHLIYPGQVLIFGKSMQN</sequence>
<feature type="transmembrane region" description="Helical" evidence="3">
    <location>
        <begin position="27"/>
        <end position="47"/>
    </location>
</feature>